<dbReference type="Pfam" id="PF00069">
    <property type="entry name" value="Pkinase"/>
    <property type="match status" value="1"/>
</dbReference>
<organism evidence="17 18">
    <name type="scientific">Ditylenchus destructor</name>
    <dbReference type="NCBI Taxonomy" id="166010"/>
    <lineage>
        <taxon>Eukaryota</taxon>
        <taxon>Metazoa</taxon>
        <taxon>Ecdysozoa</taxon>
        <taxon>Nematoda</taxon>
        <taxon>Chromadorea</taxon>
        <taxon>Rhabditida</taxon>
        <taxon>Tylenchina</taxon>
        <taxon>Tylenchomorpha</taxon>
        <taxon>Sphaerularioidea</taxon>
        <taxon>Anguinidae</taxon>
        <taxon>Anguininae</taxon>
        <taxon>Ditylenchus</taxon>
    </lineage>
</organism>
<dbReference type="GO" id="GO:0006950">
    <property type="term" value="P:response to stress"/>
    <property type="evidence" value="ECO:0007669"/>
    <property type="project" value="UniProtKB-ARBA"/>
</dbReference>
<dbReference type="Gene3D" id="1.10.510.10">
    <property type="entry name" value="Transferase(Phosphotransferase) domain 1"/>
    <property type="match status" value="1"/>
</dbReference>
<evidence type="ECO:0000256" key="2">
    <source>
        <dbReference type="ARBA" id="ARBA00022553"/>
    </source>
</evidence>
<dbReference type="PROSITE" id="PS00108">
    <property type="entry name" value="PROTEIN_KINASE_ST"/>
    <property type="match status" value="1"/>
</dbReference>
<comment type="catalytic activity">
    <reaction evidence="12">
        <text>L-tyrosyl-[protein] + ATP = O-phospho-L-tyrosyl-[protein] + ADP + H(+)</text>
        <dbReference type="Rhea" id="RHEA:10596"/>
        <dbReference type="Rhea" id="RHEA-COMP:10136"/>
        <dbReference type="Rhea" id="RHEA-COMP:20101"/>
        <dbReference type="ChEBI" id="CHEBI:15378"/>
        <dbReference type="ChEBI" id="CHEBI:30616"/>
        <dbReference type="ChEBI" id="CHEBI:46858"/>
        <dbReference type="ChEBI" id="CHEBI:61978"/>
        <dbReference type="ChEBI" id="CHEBI:456216"/>
        <dbReference type="EC" id="2.7.12.2"/>
    </reaction>
</comment>
<evidence type="ECO:0000313" key="18">
    <source>
        <dbReference type="Proteomes" id="UP001201812"/>
    </source>
</evidence>
<feature type="domain" description="Protein kinase" evidence="16">
    <location>
        <begin position="145"/>
        <end position="400"/>
    </location>
</feature>
<feature type="compositionally biased region" description="Basic and acidic residues" evidence="15">
    <location>
        <begin position="57"/>
        <end position="69"/>
    </location>
</feature>
<evidence type="ECO:0000256" key="8">
    <source>
        <dbReference type="ARBA" id="ARBA00038035"/>
    </source>
</evidence>
<evidence type="ECO:0000256" key="10">
    <source>
        <dbReference type="ARBA" id="ARBA00049014"/>
    </source>
</evidence>
<comment type="caution">
    <text evidence="17">The sequence shown here is derived from an EMBL/GenBank/DDBJ whole genome shotgun (WGS) entry which is preliminary data.</text>
</comment>
<keyword evidence="18" id="KW-1185">Reference proteome</keyword>
<dbReference type="PROSITE" id="PS00107">
    <property type="entry name" value="PROTEIN_KINASE_ATP"/>
    <property type="match status" value="1"/>
</dbReference>
<keyword evidence="3" id="KW-0808">Transferase</keyword>
<name>A0AAD4N5Z3_9BILA</name>
<keyword evidence="7" id="KW-0829">Tyrosine-protein kinase</keyword>
<comment type="catalytic activity">
    <reaction evidence="10">
        <text>L-seryl-[protein] + ATP = O-phospho-L-seryl-[protein] + ADP + H(+)</text>
        <dbReference type="Rhea" id="RHEA:17989"/>
        <dbReference type="Rhea" id="RHEA-COMP:9863"/>
        <dbReference type="Rhea" id="RHEA-COMP:11604"/>
        <dbReference type="ChEBI" id="CHEBI:15378"/>
        <dbReference type="ChEBI" id="CHEBI:29999"/>
        <dbReference type="ChEBI" id="CHEBI:30616"/>
        <dbReference type="ChEBI" id="CHEBI:83421"/>
        <dbReference type="ChEBI" id="CHEBI:456216"/>
        <dbReference type="EC" id="2.7.12.2"/>
    </reaction>
</comment>
<comment type="catalytic activity">
    <reaction evidence="11">
        <text>L-threonyl-[protein] + ATP = O-phospho-L-threonyl-[protein] + ADP + H(+)</text>
        <dbReference type="Rhea" id="RHEA:46608"/>
        <dbReference type="Rhea" id="RHEA-COMP:11060"/>
        <dbReference type="Rhea" id="RHEA-COMP:11605"/>
        <dbReference type="ChEBI" id="CHEBI:15378"/>
        <dbReference type="ChEBI" id="CHEBI:30013"/>
        <dbReference type="ChEBI" id="CHEBI:30616"/>
        <dbReference type="ChEBI" id="CHEBI:61977"/>
        <dbReference type="ChEBI" id="CHEBI:456216"/>
        <dbReference type="EC" id="2.7.12.2"/>
    </reaction>
</comment>
<evidence type="ECO:0000256" key="6">
    <source>
        <dbReference type="ARBA" id="ARBA00022840"/>
    </source>
</evidence>
<dbReference type="SUPFAM" id="SSF56112">
    <property type="entry name" value="Protein kinase-like (PK-like)"/>
    <property type="match status" value="1"/>
</dbReference>
<dbReference type="GO" id="GO:0004708">
    <property type="term" value="F:MAP kinase kinase activity"/>
    <property type="evidence" value="ECO:0007669"/>
    <property type="project" value="UniProtKB-EC"/>
</dbReference>
<keyword evidence="2" id="KW-0597">Phosphoprotein</keyword>
<dbReference type="InterPro" id="IPR000719">
    <property type="entry name" value="Prot_kinase_dom"/>
</dbReference>
<accession>A0AAD4N5Z3</accession>
<evidence type="ECO:0000313" key="17">
    <source>
        <dbReference type="EMBL" id="KAI1716489.1"/>
    </source>
</evidence>
<keyword evidence="1 14" id="KW-0723">Serine/threonine-protein kinase</keyword>
<dbReference type="AlphaFoldDB" id="A0AAD4N5Z3"/>
<dbReference type="InterPro" id="IPR008271">
    <property type="entry name" value="Ser/Thr_kinase_AS"/>
</dbReference>
<keyword evidence="5 17" id="KW-0418">Kinase</keyword>
<evidence type="ECO:0000256" key="13">
    <source>
        <dbReference type="PROSITE-ProRule" id="PRU10141"/>
    </source>
</evidence>
<dbReference type="EMBL" id="JAKKPZ010000010">
    <property type="protein sequence ID" value="KAI1716489.1"/>
    <property type="molecule type" value="Genomic_DNA"/>
</dbReference>
<comment type="similarity">
    <text evidence="8">Belongs to the protein kinase superfamily. STE Ser/Thr protein kinase family. MAP kinase kinase subfamily.</text>
</comment>
<evidence type="ECO:0000256" key="12">
    <source>
        <dbReference type="ARBA" id="ARBA00051693"/>
    </source>
</evidence>
<keyword evidence="6 13" id="KW-0067">ATP-binding</keyword>
<dbReference type="EC" id="2.7.12.2" evidence="9"/>
<dbReference type="InterPro" id="IPR017441">
    <property type="entry name" value="Protein_kinase_ATP_BS"/>
</dbReference>
<dbReference type="GO" id="GO:0004713">
    <property type="term" value="F:protein tyrosine kinase activity"/>
    <property type="evidence" value="ECO:0007669"/>
    <property type="project" value="UniProtKB-KW"/>
</dbReference>
<evidence type="ECO:0000256" key="3">
    <source>
        <dbReference type="ARBA" id="ARBA00022679"/>
    </source>
</evidence>
<reference evidence="17" key="1">
    <citation type="submission" date="2022-01" db="EMBL/GenBank/DDBJ databases">
        <title>Genome Sequence Resource for Two Populations of Ditylenchus destructor, the Migratory Endoparasitic Phytonematode.</title>
        <authorList>
            <person name="Zhang H."/>
            <person name="Lin R."/>
            <person name="Xie B."/>
        </authorList>
    </citation>
    <scope>NUCLEOTIDE SEQUENCE</scope>
    <source>
        <strain evidence="17">BazhouSP</strain>
    </source>
</reference>
<dbReference type="PROSITE" id="PS50011">
    <property type="entry name" value="PROTEIN_KINASE_DOM"/>
    <property type="match status" value="1"/>
</dbReference>
<dbReference type="InterPro" id="IPR011009">
    <property type="entry name" value="Kinase-like_dom_sf"/>
</dbReference>
<evidence type="ECO:0000259" key="16">
    <source>
        <dbReference type="PROSITE" id="PS50011"/>
    </source>
</evidence>
<dbReference type="SMART" id="SM00220">
    <property type="entry name" value="S_TKc"/>
    <property type="match status" value="1"/>
</dbReference>
<dbReference type="PANTHER" id="PTHR47238">
    <property type="entry name" value="MITOGEN-ACTIVATED PROTEIN KINASE KINASE 5"/>
    <property type="match status" value="1"/>
</dbReference>
<proteinExistence type="inferred from homology"/>
<dbReference type="Proteomes" id="UP001201812">
    <property type="component" value="Unassembled WGS sequence"/>
</dbReference>
<protein>
    <recommendedName>
        <fullName evidence="9">mitogen-activated protein kinase kinase</fullName>
        <ecNumber evidence="9">2.7.12.2</ecNumber>
    </recommendedName>
</protein>
<evidence type="ECO:0000256" key="4">
    <source>
        <dbReference type="ARBA" id="ARBA00022741"/>
    </source>
</evidence>
<evidence type="ECO:0000256" key="11">
    <source>
        <dbReference type="ARBA" id="ARBA00049299"/>
    </source>
</evidence>
<evidence type="ECO:0000256" key="9">
    <source>
        <dbReference type="ARBA" id="ARBA00038999"/>
    </source>
</evidence>
<evidence type="ECO:0000256" key="5">
    <source>
        <dbReference type="ARBA" id="ARBA00022777"/>
    </source>
</evidence>
<sequence length="426" mass="48911">MHRRNRAAEDGGSSSPYHFLVFPLQQRLIEFEARLSAPFVFLRRWRSKRSASARRSRSTEGRRENRSKIDPNAQPGISTCPVPRKSFEMLLSRRPRPRPTLDPVSTSSDSYSPQEVADRFEHIQKLSGRLNINGKIFEHIVPEDLEMVCELGEGVSGNVTKCRLKNRALAVKRMKRTDNHEESKRIFMDLEVIRKCNDCDYIVKCYGYIITFEHLFICMEVMATCLDKLLQRRKCGLPEQIIGKITLSVVYALDYLKEKHKIMHRDIKPSNILLDWHGNIKLCDFGISGKLIDSKAITMSAGCAAYLAPERIQADSGYGYDVRADVWSLGISIVQLATGKFPYESSTPFELMVKIREEQPPLLNPDDGFSREFCDFVRDCLHKDMTGRPKFKDLLEKPFLVRSAAEQTDVGQWYQEECTKMEVDNA</sequence>
<dbReference type="InterPro" id="IPR052468">
    <property type="entry name" value="Dual_spec_MAPK_kinase"/>
</dbReference>
<dbReference type="FunFam" id="3.30.200.20:FF:000040">
    <property type="entry name" value="Dual specificity mitogen-activated protein kinase kinase"/>
    <property type="match status" value="1"/>
</dbReference>
<evidence type="ECO:0000256" key="7">
    <source>
        <dbReference type="ARBA" id="ARBA00023137"/>
    </source>
</evidence>
<evidence type="ECO:0000256" key="1">
    <source>
        <dbReference type="ARBA" id="ARBA00022527"/>
    </source>
</evidence>
<gene>
    <name evidence="17" type="ORF">DdX_07546</name>
</gene>
<keyword evidence="4 13" id="KW-0547">Nucleotide-binding</keyword>
<dbReference type="GO" id="GO:0004674">
    <property type="term" value="F:protein serine/threonine kinase activity"/>
    <property type="evidence" value="ECO:0007669"/>
    <property type="project" value="UniProtKB-KW"/>
</dbReference>
<dbReference type="PANTHER" id="PTHR47238:SF2">
    <property type="entry name" value="DUAL SPECIFICITY MITOGEN-ACTIVATED PROTEIN KINASE KINASE HEMIPTEROUS"/>
    <property type="match status" value="1"/>
</dbReference>
<feature type="region of interest" description="Disordered" evidence="15">
    <location>
        <begin position="51"/>
        <end position="113"/>
    </location>
</feature>
<dbReference type="Gene3D" id="3.30.200.20">
    <property type="entry name" value="Phosphorylase Kinase, domain 1"/>
    <property type="match status" value="1"/>
</dbReference>
<evidence type="ECO:0000256" key="15">
    <source>
        <dbReference type="SAM" id="MobiDB-lite"/>
    </source>
</evidence>
<feature type="compositionally biased region" description="Polar residues" evidence="15">
    <location>
        <begin position="103"/>
        <end position="113"/>
    </location>
</feature>
<dbReference type="GO" id="GO:0005524">
    <property type="term" value="F:ATP binding"/>
    <property type="evidence" value="ECO:0007669"/>
    <property type="project" value="UniProtKB-UniRule"/>
</dbReference>
<evidence type="ECO:0000256" key="14">
    <source>
        <dbReference type="RuleBase" id="RU000304"/>
    </source>
</evidence>
<feature type="binding site" evidence="13">
    <location>
        <position position="172"/>
    </location>
    <ligand>
        <name>ATP</name>
        <dbReference type="ChEBI" id="CHEBI:30616"/>
    </ligand>
</feature>